<dbReference type="PANTHER" id="PTHR30560:SF3">
    <property type="entry name" value="TRIGGER FACTOR-LIKE PROTEIN TIG, CHLOROPLASTIC"/>
    <property type="match status" value="1"/>
</dbReference>
<dbReference type="PANTHER" id="PTHR30560">
    <property type="entry name" value="TRIGGER FACTOR CHAPERONE AND PEPTIDYL-PROLYL CIS/TRANS ISOMERASE"/>
    <property type="match status" value="1"/>
</dbReference>
<name>A0ABD3CZN1_9LAMI</name>
<comment type="caution">
    <text evidence="1">The sequence shown here is derived from an EMBL/GenBank/DDBJ whole genome shotgun (WGS) entry which is preliminary data.</text>
</comment>
<evidence type="ECO:0000313" key="2">
    <source>
        <dbReference type="Proteomes" id="UP001632038"/>
    </source>
</evidence>
<dbReference type="InterPro" id="IPR005215">
    <property type="entry name" value="Trig_fac"/>
</dbReference>
<organism evidence="1 2">
    <name type="scientific">Castilleja foliolosa</name>
    <dbReference type="NCBI Taxonomy" id="1961234"/>
    <lineage>
        <taxon>Eukaryota</taxon>
        <taxon>Viridiplantae</taxon>
        <taxon>Streptophyta</taxon>
        <taxon>Embryophyta</taxon>
        <taxon>Tracheophyta</taxon>
        <taxon>Spermatophyta</taxon>
        <taxon>Magnoliopsida</taxon>
        <taxon>eudicotyledons</taxon>
        <taxon>Gunneridae</taxon>
        <taxon>Pentapetalae</taxon>
        <taxon>asterids</taxon>
        <taxon>lamiids</taxon>
        <taxon>Lamiales</taxon>
        <taxon>Orobanchaceae</taxon>
        <taxon>Pedicularideae</taxon>
        <taxon>Castillejinae</taxon>
        <taxon>Castilleja</taxon>
    </lineage>
</organism>
<dbReference type="AlphaFoldDB" id="A0ABD3CZN1"/>
<sequence length="123" mass="14101">MFKLSKPQTPIQDLVRLSVEVPAVVCDDCCKRVLNEFMKHSKSLDFVLKKIFRRIFLLVISVGDTVKKATIESILKRTLPHALSSVSGRALEDSIRISTKFPEMENNYASMKSLREILEIKYQ</sequence>
<evidence type="ECO:0008006" key="3">
    <source>
        <dbReference type="Google" id="ProtNLM"/>
    </source>
</evidence>
<dbReference type="Proteomes" id="UP001632038">
    <property type="component" value="Unassembled WGS sequence"/>
</dbReference>
<dbReference type="EMBL" id="JAVIJP010000028">
    <property type="protein sequence ID" value="KAL3634534.1"/>
    <property type="molecule type" value="Genomic_DNA"/>
</dbReference>
<reference evidence="2" key="1">
    <citation type="journal article" date="2024" name="IScience">
        <title>Strigolactones Initiate the Formation of Haustorium-like Structures in Castilleja.</title>
        <authorList>
            <person name="Buerger M."/>
            <person name="Peterson D."/>
            <person name="Chory J."/>
        </authorList>
    </citation>
    <scope>NUCLEOTIDE SEQUENCE [LARGE SCALE GENOMIC DNA]</scope>
</reference>
<protein>
    <recommendedName>
        <fullName evidence="3">Saposin B-type domain-containing protein</fullName>
    </recommendedName>
</protein>
<proteinExistence type="predicted"/>
<keyword evidence="2" id="KW-1185">Reference proteome</keyword>
<evidence type="ECO:0000313" key="1">
    <source>
        <dbReference type="EMBL" id="KAL3634534.1"/>
    </source>
</evidence>
<accession>A0ABD3CZN1</accession>
<gene>
    <name evidence="1" type="ORF">CASFOL_021588</name>
</gene>